<evidence type="ECO:0000313" key="4">
    <source>
        <dbReference type="Proteomes" id="UP000799776"/>
    </source>
</evidence>
<dbReference type="EMBL" id="ML978737">
    <property type="protein sequence ID" value="KAF2084768.1"/>
    <property type="molecule type" value="Genomic_DNA"/>
</dbReference>
<keyword evidence="4" id="KW-1185">Reference proteome</keyword>
<feature type="coiled-coil region" evidence="1">
    <location>
        <begin position="248"/>
        <end position="275"/>
    </location>
</feature>
<protein>
    <submittedName>
        <fullName evidence="3">Dienelactone hydrolase family protein</fullName>
    </submittedName>
</protein>
<dbReference type="Pfam" id="PF01738">
    <property type="entry name" value="DLH"/>
    <property type="match status" value="1"/>
</dbReference>
<evidence type="ECO:0000256" key="1">
    <source>
        <dbReference type="SAM" id="Coils"/>
    </source>
</evidence>
<dbReference type="InterPro" id="IPR029058">
    <property type="entry name" value="AB_hydrolase_fold"/>
</dbReference>
<evidence type="ECO:0000259" key="2">
    <source>
        <dbReference type="Pfam" id="PF01738"/>
    </source>
</evidence>
<dbReference type="PANTHER" id="PTHR17630">
    <property type="entry name" value="DIENELACTONE HYDROLASE"/>
    <property type="match status" value="1"/>
</dbReference>
<dbReference type="GO" id="GO:0016787">
    <property type="term" value="F:hydrolase activity"/>
    <property type="evidence" value="ECO:0007669"/>
    <property type="project" value="UniProtKB-KW"/>
</dbReference>
<dbReference type="OrthoDB" id="17560at2759"/>
<dbReference type="Gene3D" id="3.40.50.1820">
    <property type="entry name" value="alpha/beta hydrolase"/>
    <property type="match status" value="1"/>
</dbReference>
<gene>
    <name evidence="3" type="ORF">K490DRAFT_48260</name>
</gene>
<feature type="domain" description="Dienelactone hydrolase" evidence="2">
    <location>
        <begin position="27"/>
        <end position="276"/>
    </location>
</feature>
<dbReference type="PANTHER" id="PTHR17630:SF105">
    <property type="entry name" value="DIENELACTONE HYDROLASE FAMILY PROTEIN (AFU_ORTHOLOGUE AFUA_4G08790)"/>
    <property type="match status" value="1"/>
</dbReference>
<keyword evidence="1" id="KW-0175">Coiled coil</keyword>
<accession>A0A9P4HQD6</accession>
<proteinExistence type="predicted"/>
<dbReference type="AlphaFoldDB" id="A0A9P4HQD6"/>
<organism evidence="3 4">
    <name type="scientific">Saccharata proteae CBS 121410</name>
    <dbReference type="NCBI Taxonomy" id="1314787"/>
    <lineage>
        <taxon>Eukaryota</taxon>
        <taxon>Fungi</taxon>
        <taxon>Dikarya</taxon>
        <taxon>Ascomycota</taxon>
        <taxon>Pezizomycotina</taxon>
        <taxon>Dothideomycetes</taxon>
        <taxon>Dothideomycetes incertae sedis</taxon>
        <taxon>Botryosphaeriales</taxon>
        <taxon>Saccharataceae</taxon>
        <taxon>Saccharata</taxon>
    </lineage>
</organism>
<sequence length="282" mass="30891">MSCPDCFSGSVHSGTPKGQVTKLHGLDTYISEPAEGVLVKGIIVIIPDAFGWEFVNNRILADHYAEKGSFKVYLPEFMDGNSAPVWCMDSMKSLFSGGGILDLLAKPYHLFWTMYGVIPFMRHNSFDKSWPKVKSFFAAVHENDGASLPVGAAGFCWGGKHTVNLAYGYEAANGKPLIDAGFTGHPSNLVIPSEFEKVVKPVSFALGDKDIIVKASQIPEVRKAIEEDKPEAQKGEVKVYPGAGHGFCVRADLVLDNAEKQANEAEDQAIAWFQRHFSKTNY</sequence>
<dbReference type="InterPro" id="IPR002925">
    <property type="entry name" value="Dienelactn_hydro"/>
</dbReference>
<reference evidence="3" key="1">
    <citation type="journal article" date="2020" name="Stud. Mycol.">
        <title>101 Dothideomycetes genomes: a test case for predicting lifestyles and emergence of pathogens.</title>
        <authorList>
            <person name="Haridas S."/>
            <person name="Albert R."/>
            <person name="Binder M."/>
            <person name="Bloem J."/>
            <person name="Labutti K."/>
            <person name="Salamov A."/>
            <person name="Andreopoulos B."/>
            <person name="Baker S."/>
            <person name="Barry K."/>
            <person name="Bills G."/>
            <person name="Bluhm B."/>
            <person name="Cannon C."/>
            <person name="Castanera R."/>
            <person name="Culley D."/>
            <person name="Daum C."/>
            <person name="Ezra D."/>
            <person name="Gonzalez J."/>
            <person name="Henrissat B."/>
            <person name="Kuo A."/>
            <person name="Liang C."/>
            <person name="Lipzen A."/>
            <person name="Lutzoni F."/>
            <person name="Magnuson J."/>
            <person name="Mondo S."/>
            <person name="Nolan M."/>
            <person name="Ohm R."/>
            <person name="Pangilinan J."/>
            <person name="Park H.-J."/>
            <person name="Ramirez L."/>
            <person name="Alfaro M."/>
            <person name="Sun H."/>
            <person name="Tritt A."/>
            <person name="Yoshinaga Y."/>
            <person name="Zwiers L.-H."/>
            <person name="Turgeon B."/>
            <person name="Goodwin S."/>
            <person name="Spatafora J."/>
            <person name="Crous P."/>
            <person name="Grigoriev I."/>
        </authorList>
    </citation>
    <scope>NUCLEOTIDE SEQUENCE</scope>
    <source>
        <strain evidence="3">CBS 121410</strain>
    </source>
</reference>
<dbReference type="Proteomes" id="UP000799776">
    <property type="component" value="Unassembled WGS sequence"/>
</dbReference>
<dbReference type="SUPFAM" id="SSF53474">
    <property type="entry name" value="alpha/beta-Hydrolases"/>
    <property type="match status" value="1"/>
</dbReference>
<name>A0A9P4HQD6_9PEZI</name>
<comment type="caution">
    <text evidence="3">The sequence shown here is derived from an EMBL/GenBank/DDBJ whole genome shotgun (WGS) entry which is preliminary data.</text>
</comment>
<evidence type="ECO:0000313" key="3">
    <source>
        <dbReference type="EMBL" id="KAF2084768.1"/>
    </source>
</evidence>
<keyword evidence="3" id="KW-0378">Hydrolase</keyword>